<dbReference type="Proteomes" id="UP000266482">
    <property type="component" value="Unassembled WGS sequence"/>
</dbReference>
<keyword evidence="2" id="KW-1185">Reference proteome</keyword>
<dbReference type="RefSeq" id="WP_119600755.1">
    <property type="nucleotide sequence ID" value="NZ_QXQA01000010.1"/>
</dbReference>
<evidence type="ECO:0000313" key="1">
    <source>
        <dbReference type="EMBL" id="RIX51462.1"/>
    </source>
</evidence>
<reference evidence="1 2" key="1">
    <citation type="submission" date="2018-09" db="EMBL/GenBank/DDBJ databases">
        <title>Paenibacillus aracenensis nov. sp. isolated from a cave in southern Spain.</title>
        <authorList>
            <person name="Jurado V."/>
            <person name="Gutierrez-Patricio S."/>
            <person name="Gonzalez-Pimentel J.L."/>
            <person name="Miller A.Z."/>
            <person name="Laiz L."/>
            <person name="Saiz-Jimenez C."/>
        </authorList>
    </citation>
    <scope>NUCLEOTIDE SEQUENCE [LARGE SCALE GENOMIC DNA]</scope>
    <source>
        <strain evidence="1 2">DSM 22867</strain>
    </source>
</reference>
<dbReference type="OrthoDB" id="2623352at2"/>
<name>A0A3A1UWA2_9BACL</name>
<dbReference type="EMBL" id="QXQA01000010">
    <property type="protein sequence ID" value="RIX51462.1"/>
    <property type="molecule type" value="Genomic_DNA"/>
</dbReference>
<evidence type="ECO:0000313" key="2">
    <source>
        <dbReference type="Proteomes" id="UP000266482"/>
    </source>
</evidence>
<organism evidence="1 2">
    <name type="scientific">Paenibacillus nanensis</name>
    <dbReference type="NCBI Taxonomy" id="393251"/>
    <lineage>
        <taxon>Bacteria</taxon>
        <taxon>Bacillati</taxon>
        <taxon>Bacillota</taxon>
        <taxon>Bacilli</taxon>
        <taxon>Bacillales</taxon>
        <taxon>Paenibacillaceae</taxon>
        <taxon>Paenibacillus</taxon>
    </lineage>
</organism>
<accession>A0A3A1UWA2</accession>
<sequence>MDKDMLKKETGLVSKDRYFVTIEVIGYYQVKNEQLPLLVEKGKQATVGDYIRLIKEQYDEDTELINLSPYMEFRVRMPKPKGIRLFKVLRMVRDFTYNPVTKI</sequence>
<comment type="caution">
    <text evidence="1">The sequence shown here is derived from an EMBL/GenBank/DDBJ whole genome shotgun (WGS) entry which is preliminary data.</text>
</comment>
<protein>
    <submittedName>
        <fullName evidence="1">Uncharacterized protein</fullName>
    </submittedName>
</protein>
<proteinExistence type="predicted"/>
<dbReference type="AlphaFoldDB" id="A0A3A1UWA2"/>
<gene>
    <name evidence="1" type="ORF">D3P08_16225</name>
</gene>